<evidence type="ECO:0000259" key="1">
    <source>
        <dbReference type="Pfam" id="PF13193"/>
    </source>
</evidence>
<keyword evidence="2" id="KW-0012">Acyltransferase</keyword>
<sequence length="117" mass="12653">MLLIAKVFATIKGRVKRFAKIAGEMVSLESVEQLAAKASEGNHAVVAVNDPRRGESLVLFTTDKQLDRSMLSALAKSTGVAEIAVPKDIRFLKEIPVLGSGKTDFVSLKQLAEQENN</sequence>
<dbReference type="InterPro" id="IPR045851">
    <property type="entry name" value="AMP-bd_C_sf"/>
</dbReference>
<dbReference type="EMBL" id="UGTS01000004">
    <property type="protein sequence ID" value="SUC20045.1"/>
    <property type="molecule type" value="Genomic_DNA"/>
</dbReference>
<dbReference type="GO" id="GO:0016746">
    <property type="term" value="F:acyltransferase activity"/>
    <property type="evidence" value="ECO:0007669"/>
    <property type="project" value="UniProtKB-KW"/>
</dbReference>
<dbReference type="Gene3D" id="3.30.300.30">
    <property type="match status" value="1"/>
</dbReference>
<dbReference type="SUPFAM" id="SSF56801">
    <property type="entry name" value="Acetyl-CoA synthetase-like"/>
    <property type="match status" value="1"/>
</dbReference>
<keyword evidence="2" id="KW-0808">Transferase</keyword>
<dbReference type="Proteomes" id="UP000254191">
    <property type="component" value="Unassembled WGS sequence"/>
</dbReference>
<protein>
    <submittedName>
        <fullName evidence="2">Bifunctional acyl-[acyl carrier protein] synthetase/2-acylglycerophosphoethanolamine acyltransferase</fullName>
    </submittedName>
</protein>
<dbReference type="Pfam" id="PF13193">
    <property type="entry name" value="AMP-binding_C"/>
    <property type="match status" value="1"/>
</dbReference>
<accession>A0A379FIX0</accession>
<dbReference type="InterPro" id="IPR025110">
    <property type="entry name" value="AMP-bd_C"/>
</dbReference>
<name>A0A379FIX0_PROMI</name>
<organism evidence="2 3">
    <name type="scientific">Proteus mirabilis</name>
    <dbReference type="NCBI Taxonomy" id="584"/>
    <lineage>
        <taxon>Bacteria</taxon>
        <taxon>Pseudomonadati</taxon>
        <taxon>Pseudomonadota</taxon>
        <taxon>Gammaproteobacteria</taxon>
        <taxon>Enterobacterales</taxon>
        <taxon>Morganellaceae</taxon>
        <taxon>Proteus</taxon>
    </lineage>
</organism>
<feature type="domain" description="AMP-binding enzyme C-terminal" evidence="1">
    <location>
        <begin position="44"/>
        <end position="102"/>
    </location>
</feature>
<reference evidence="2 3" key="1">
    <citation type="submission" date="2018-06" db="EMBL/GenBank/DDBJ databases">
        <authorList>
            <consortium name="Pathogen Informatics"/>
            <person name="Doyle S."/>
        </authorList>
    </citation>
    <scope>NUCLEOTIDE SEQUENCE [LARGE SCALE GENOMIC DNA]</scope>
    <source>
        <strain evidence="2 3">NCTC11938</strain>
    </source>
</reference>
<gene>
    <name evidence="2" type="primary">aas_1</name>
    <name evidence="2" type="ORF">NCTC11938_01610</name>
</gene>
<dbReference type="AlphaFoldDB" id="A0A379FIX0"/>
<evidence type="ECO:0000313" key="3">
    <source>
        <dbReference type="Proteomes" id="UP000254191"/>
    </source>
</evidence>
<evidence type="ECO:0000313" key="2">
    <source>
        <dbReference type="EMBL" id="SUC20045.1"/>
    </source>
</evidence>
<proteinExistence type="predicted"/>